<keyword evidence="4 6" id="KW-0573">Peptidoglycan synthesis</keyword>
<feature type="compositionally biased region" description="Basic residues" evidence="7">
    <location>
        <begin position="528"/>
        <end position="540"/>
    </location>
</feature>
<feature type="region of interest" description="Disordered" evidence="7">
    <location>
        <begin position="487"/>
        <end position="540"/>
    </location>
</feature>
<keyword evidence="8" id="KW-1133">Transmembrane helix</keyword>
<keyword evidence="8" id="KW-0812">Transmembrane</keyword>
<keyword evidence="5 6" id="KW-0961">Cell wall biogenesis/degradation</keyword>
<dbReference type="GO" id="GO:0016740">
    <property type="term" value="F:transferase activity"/>
    <property type="evidence" value="ECO:0007669"/>
    <property type="project" value="UniProtKB-KW"/>
</dbReference>
<dbReference type="Gene3D" id="2.40.440.10">
    <property type="entry name" value="L,D-transpeptidase catalytic domain-like"/>
    <property type="match status" value="1"/>
</dbReference>
<feature type="active site" description="Proton donor/acceptor" evidence="6">
    <location>
        <position position="431"/>
    </location>
</feature>
<keyword evidence="3 6" id="KW-0133">Cell shape</keyword>
<keyword evidence="8" id="KW-0472">Membrane</keyword>
<dbReference type="CDD" id="cd16913">
    <property type="entry name" value="YkuD_like"/>
    <property type="match status" value="1"/>
</dbReference>
<evidence type="ECO:0000256" key="5">
    <source>
        <dbReference type="ARBA" id="ARBA00023316"/>
    </source>
</evidence>
<dbReference type="GO" id="GO:0071972">
    <property type="term" value="F:peptidoglycan L,D-transpeptidase activity"/>
    <property type="evidence" value="ECO:0007669"/>
    <property type="project" value="TreeGrafter"/>
</dbReference>
<evidence type="ECO:0000256" key="2">
    <source>
        <dbReference type="ARBA" id="ARBA00022679"/>
    </source>
</evidence>
<dbReference type="GO" id="GO:0005576">
    <property type="term" value="C:extracellular region"/>
    <property type="evidence" value="ECO:0007669"/>
    <property type="project" value="TreeGrafter"/>
</dbReference>
<dbReference type="InterPro" id="IPR022029">
    <property type="entry name" value="YoaR-like_PG-bd"/>
</dbReference>
<evidence type="ECO:0000256" key="3">
    <source>
        <dbReference type="ARBA" id="ARBA00022960"/>
    </source>
</evidence>
<protein>
    <submittedName>
        <fullName evidence="10">Peptidoglycan binding domain-containing protein</fullName>
    </submittedName>
</protein>
<comment type="caution">
    <text evidence="10">The sequence shown here is derived from an EMBL/GenBank/DDBJ whole genome shotgun (WGS) entry which is preliminary data.</text>
</comment>
<dbReference type="Pfam" id="PF12229">
    <property type="entry name" value="PG_binding_4"/>
    <property type="match status" value="1"/>
</dbReference>
<organism evidence="10 11">
    <name type="scientific">Variimorphobacter saccharofermentans</name>
    <dbReference type="NCBI Taxonomy" id="2755051"/>
    <lineage>
        <taxon>Bacteria</taxon>
        <taxon>Bacillati</taxon>
        <taxon>Bacillota</taxon>
        <taxon>Clostridia</taxon>
        <taxon>Lachnospirales</taxon>
        <taxon>Lachnospiraceae</taxon>
        <taxon>Variimorphobacter</taxon>
    </lineage>
</organism>
<dbReference type="InterPro" id="IPR038054">
    <property type="entry name" value="LD_TPept-like_central_sf"/>
</dbReference>
<accession>A0A839K2B6</accession>
<gene>
    <name evidence="10" type="ORF">H0486_13725</name>
</gene>
<dbReference type="Gene3D" id="3.10.20.800">
    <property type="match status" value="1"/>
</dbReference>
<dbReference type="PANTHER" id="PTHR30582">
    <property type="entry name" value="L,D-TRANSPEPTIDASE"/>
    <property type="match status" value="1"/>
</dbReference>
<dbReference type="InterPro" id="IPR038063">
    <property type="entry name" value="Transpep_catalytic_dom"/>
</dbReference>
<dbReference type="SUPFAM" id="SSF143985">
    <property type="entry name" value="L,D-transpeptidase pre-catalytic domain-like"/>
    <property type="match status" value="1"/>
</dbReference>
<dbReference type="InterPro" id="IPR050979">
    <property type="entry name" value="LD-transpeptidase"/>
</dbReference>
<dbReference type="PROSITE" id="PS52029">
    <property type="entry name" value="LD_TPASE"/>
    <property type="match status" value="1"/>
</dbReference>
<dbReference type="GO" id="GO:0071555">
    <property type="term" value="P:cell wall organization"/>
    <property type="evidence" value="ECO:0007669"/>
    <property type="project" value="UniProtKB-UniRule"/>
</dbReference>
<evidence type="ECO:0000313" key="11">
    <source>
        <dbReference type="Proteomes" id="UP000574276"/>
    </source>
</evidence>
<dbReference type="PANTHER" id="PTHR30582:SF33">
    <property type="entry name" value="EXPORTED PROTEIN"/>
    <property type="match status" value="1"/>
</dbReference>
<evidence type="ECO:0000313" key="10">
    <source>
        <dbReference type="EMBL" id="MBB2183934.1"/>
    </source>
</evidence>
<dbReference type="GO" id="GO:0018104">
    <property type="term" value="P:peptidoglycan-protein cross-linking"/>
    <property type="evidence" value="ECO:0007669"/>
    <property type="project" value="TreeGrafter"/>
</dbReference>
<keyword evidence="11" id="KW-1185">Reference proteome</keyword>
<sequence length="540" mass="61406">MKARNSNRSKTSLRRVSRRARRRKLLLIAGAVIILPLIGLYFFVSLYYHNHFFSNTSINGIDASNMTLEEAEDAINAEVKSYRLTIEGRNDIMDAIYGENIGLHTVFEGGIERLLEEQNAYAWPLSLMKSHELSINTMLEYDESILKLYIDQLSFFDEANVIEPENAYLSEYGENGYEIIPENPGAKIKKDMLEEAIVKAILSLEPKLSIEEAGCYEKPELLSDSPLLVNALNELNRIAGAKITYEFGEVTEVLDGSQISKWLSVDDNFKVHFEKEKIKEFVDYIGKTYNTFGKAREFKTSYGDVITVKGGDYGWWLNRAQEESELGELIESGSQVTKIPAYYQTAQRYGEDDIGDTYVEINLTAQHLFFYHEGELIVETDFVSGNVSKNYGTPTGTYPIQYKERNATLVGEDYETPVEYWMPFNRNIGLHDAPWRSEFGKNIYLTRGSHGCINMPPKAAKKVYEKIQRGVAVIVYELPGTENYEVKDKATQEKKEKVSEVENNESKIEDNADSGTENNTEKTSEKASKKKSKKKKAAEN</sequence>
<evidence type="ECO:0000256" key="8">
    <source>
        <dbReference type="SAM" id="Phobius"/>
    </source>
</evidence>
<dbReference type="InterPro" id="IPR005490">
    <property type="entry name" value="LD_TPept_cat_dom"/>
</dbReference>
<dbReference type="GO" id="GO:0008360">
    <property type="term" value="P:regulation of cell shape"/>
    <property type="evidence" value="ECO:0007669"/>
    <property type="project" value="UniProtKB-UniRule"/>
</dbReference>
<dbReference type="EMBL" id="JACEGA010000001">
    <property type="protein sequence ID" value="MBB2183934.1"/>
    <property type="molecule type" value="Genomic_DNA"/>
</dbReference>
<dbReference type="UniPathway" id="UPA00219"/>
<reference evidence="10 11" key="1">
    <citation type="submission" date="2020-07" db="EMBL/GenBank/DDBJ databases">
        <title>Characterization and genome sequencing of isolate MD1, a novel member within the family Lachnospiraceae.</title>
        <authorList>
            <person name="Rettenmaier R."/>
            <person name="Di Bello L."/>
            <person name="Zinser C."/>
            <person name="Scheitz K."/>
            <person name="Liebl W."/>
            <person name="Zverlov V."/>
        </authorList>
    </citation>
    <scope>NUCLEOTIDE SEQUENCE [LARGE SCALE GENOMIC DNA]</scope>
    <source>
        <strain evidence="10 11">MD1</strain>
    </source>
</reference>
<dbReference type="Proteomes" id="UP000574276">
    <property type="component" value="Unassembled WGS sequence"/>
</dbReference>
<evidence type="ECO:0000256" key="4">
    <source>
        <dbReference type="ARBA" id="ARBA00022984"/>
    </source>
</evidence>
<dbReference type="AlphaFoldDB" id="A0A839K2B6"/>
<comment type="pathway">
    <text evidence="1 6">Cell wall biogenesis; peptidoglycan biosynthesis.</text>
</comment>
<keyword evidence="2" id="KW-0808">Transferase</keyword>
<dbReference type="Pfam" id="PF03734">
    <property type="entry name" value="YkuD"/>
    <property type="match status" value="1"/>
</dbReference>
<feature type="compositionally biased region" description="Basic and acidic residues" evidence="7">
    <location>
        <begin position="487"/>
        <end position="510"/>
    </location>
</feature>
<evidence type="ECO:0000256" key="7">
    <source>
        <dbReference type="SAM" id="MobiDB-lite"/>
    </source>
</evidence>
<feature type="domain" description="L,D-TPase catalytic" evidence="9">
    <location>
        <begin position="357"/>
        <end position="476"/>
    </location>
</feature>
<dbReference type="RefSeq" id="WP_228353545.1">
    <property type="nucleotide sequence ID" value="NZ_JACEGA010000001.1"/>
</dbReference>
<feature type="transmembrane region" description="Helical" evidence="8">
    <location>
        <begin position="25"/>
        <end position="48"/>
    </location>
</feature>
<evidence type="ECO:0000256" key="1">
    <source>
        <dbReference type="ARBA" id="ARBA00004752"/>
    </source>
</evidence>
<dbReference type="SUPFAM" id="SSF141523">
    <property type="entry name" value="L,D-transpeptidase catalytic domain-like"/>
    <property type="match status" value="1"/>
</dbReference>
<evidence type="ECO:0000259" key="9">
    <source>
        <dbReference type="PROSITE" id="PS52029"/>
    </source>
</evidence>
<proteinExistence type="predicted"/>
<feature type="active site" description="Nucleophile" evidence="6">
    <location>
        <position position="452"/>
    </location>
</feature>
<name>A0A839K2B6_9FIRM</name>
<evidence type="ECO:0000256" key="6">
    <source>
        <dbReference type="PROSITE-ProRule" id="PRU01373"/>
    </source>
</evidence>